<keyword evidence="6 8" id="KW-0408">Iron</keyword>
<comment type="cofactor">
    <cofactor evidence="8">
        <name>[4Fe-4S] cluster</name>
        <dbReference type="ChEBI" id="CHEBI:49883"/>
    </cofactor>
    <text evidence="8">Binds 4 [4Fe-4S] clusters per heterotetramer. Contains two stable clusters in the N-termini of NUBP1 and two labile, bridging clusters between subunits of the NUBP1-NUBP2 heterotetramer.</text>
</comment>
<dbReference type="GO" id="GO:0016226">
    <property type="term" value="P:iron-sulfur cluster assembly"/>
    <property type="evidence" value="ECO:0007669"/>
    <property type="project" value="UniProtKB-UniRule"/>
</dbReference>
<feature type="region of interest" description="Disordered" evidence="9">
    <location>
        <begin position="1"/>
        <end position="39"/>
    </location>
</feature>
<evidence type="ECO:0000256" key="2">
    <source>
        <dbReference type="ARBA" id="ARBA00022490"/>
    </source>
</evidence>
<feature type="compositionally biased region" description="Low complexity" evidence="9">
    <location>
        <begin position="1"/>
        <end position="24"/>
    </location>
</feature>
<keyword evidence="4 8" id="KW-0547">Nucleotide-binding</keyword>
<dbReference type="InterPro" id="IPR033756">
    <property type="entry name" value="YlxH/NBP35"/>
</dbReference>
<dbReference type="InterPro" id="IPR019591">
    <property type="entry name" value="Mrp/NBP35_ATP-bd"/>
</dbReference>
<keyword evidence="7 8" id="KW-0411">Iron-sulfur</keyword>
<sequence length="380" mass="40379">MESNTPTTTSNPAPAVDAPDNANAECVGPSSEKAGKSSACAGCPNQQACSSGVFNSPEAKAKAQEEAERLQSSFHNVSHTILVLSGKGGVGKSTVAAQLAHTLASEGYAVGLLDVDLCGPSAPRMVLGDHHRTAQITQSASGGWIPVYNPDHPNLACMSISFLLQDHDSAVVWRGPRKNGLIQQFLTQVDWMGETDGLDYMIVDTPPGTSDEHISTVQYLQKAGPSTISGAILVTTPEEVSMADVRKELNFCQKTNVPILGVVENMGQYITTLPKLRFLSPDGKTDCTDDILKQLQESCPQILSTLVTATIYPPTGGGPKAMAEQYQVPYWGVLPMDPDLLQACESGKAFVEACPDSMAAKALQGFCKNITTKLPVEEIE</sequence>
<evidence type="ECO:0000256" key="6">
    <source>
        <dbReference type="ARBA" id="ARBA00023004"/>
    </source>
</evidence>
<dbReference type="CDD" id="cd02037">
    <property type="entry name" value="Mrp_NBP35"/>
    <property type="match status" value="1"/>
</dbReference>
<keyword evidence="5 8" id="KW-0067">ATP-binding</keyword>
<keyword evidence="11" id="KW-1185">Reference proteome</keyword>
<keyword evidence="2 8" id="KW-0963">Cytoplasm</keyword>
<evidence type="ECO:0000256" key="7">
    <source>
        <dbReference type="ARBA" id="ARBA00023014"/>
    </source>
</evidence>
<feature type="binding site" evidence="8">
    <location>
        <position position="49"/>
    </location>
    <ligand>
        <name>[4Fe-4S] cluster</name>
        <dbReference type="ChEBI" id="CHEBI:49883"/>
        <label>1</label>
    </ligand>
</feature>
<dbReference type="GO" id="GO:0005829">
    <property type="term" value="C:cytosol"/>
    <property type="evidence" value="ECO:0007669"/>
    <property type="project" value="TreeGrafter"/>
</dbReference>
<organism evidence="10 11">
    <name type="scientific">Nitzschia inconspicua</name>
    <dbReference type="NCBI Taxonomy" id="303405"/>
    <lineage>
        <taxon>Eukaryota</taxon>
        <taxon>Sar</taxon>
        <taxon>Stramenopiles</taxon>
        <taxon>Ochrophyta</taxon>
        <taxon>Bacillariophyta</taxon>
        <taxon>Bacillariophyceae</taxon>
        <taxon>Bacillariophycidae</taxon>
        <taxon>Bacillariales</taxon>
        <taxon>Bacillariaceae</taxon>
        <taxon>Nitzschia</taxon>
    </lineage>
</organism>
<dbReference type="PANTHER" id="PTHR23264">
    <property type="entry name" value="NUCLEOTIDE-BINDING PROTEIN NBP35 YEAST -RELATED"/>
    <property type="match status" value="1"/>
</dbReference>
<evidence type="ECO:0000256" key="4">
    <source>
        <dbReference type="ARBA" id="ARBA00022741"/>
    </source>
</evidence>
<gene>
    <name evidence="10" type="ORF">IV203_013096</name>
</gene>
<comment type="caution">
    <text evidence="10">The sequence shown here is derived from an EMBL/GenBank/DDBJ whole genome shotgun (WGS) entry which is preliminary data.</text>
</comment>
<protein>
    <recommendedName>
        <fullName evidence="8">Cytosolic Fe-S cluster assembly factor NUBP1 homolog</fullName>
    </recommendedName>
</protein>
<dbReference type="OrthoDB" id="1741334at2759"/>
<comment type="subunit">
    <text evidence="8">Heterotetramer of 2 NUBP1 and 2 NUBP2 chains.</text>
</comment>
<comment type="similarity">
    <text evidence="8">Belongs to the Mrp/NBP35 ATP-binding proteins family. NUBP1/NBP35 subfamily.</text>
</comment>
<evidence type="ECO:0000256" key="8">
    <source>
        <dbReference type="HAMAP-Rule" id="MF_03038"/>
    </source>
</evidence>
<feature type="binding site" evidence="8">
    <location>
        <position position="43"/>
    </location>
    <ligand>
        <name>[4Fe-4S] cluster</name>
        <dbReference type="ChEBI" id="CHEBI:49883"/>
        <label>1</label>
    </ligand>
</feature>
<name>A0A9K3M6C9_9STRA</name>
<dbReference type="AlphaFoldDB" id="A0A9K3M6C9"/>
<reference evidence="10" key="1">
    <citation type="journal article" date="2021" name="Sci. Rep.">
        <title>Diploid genomic architecture of Nitzschia inconspicua, an elite biomass production diatom.</title>
        <authorList>
            <person name="Oliver A."/>
            <person name="Podell S."/>
            <person name="Pinowska A."/>
            <person name="Traller J.C."/>
            <person name="Smith S.R."/>
            <person name="McClure R."/>
            <person name="Beliaev A."/>
            <person name="Bohutskyi P."/>
            <person name="Hill E.A."/>
            <person name="Rabines A."/>
            <person name="Zheng H."/>
            <person name="Allen L.Z."/>
            <person name="Kuo A."/>
            <person name="Grigoriev I.V."/>
            <person name="Allen A.E."/>
            <person name="Hazlebeck D."/>
            <person name="Allen E.E."/>
        </authorList>
    </citation>
    <scope>NUCLEOTIDE SEQUENCE</scope>
    <source>
        <strain evidence="10">Hildebrandi</strain>
    </source>
</reference>
<comment type="caution">
    <text evidence="8">Lacks conserved residue(s) required for the propagation of feature annotation.</text>
</comment>
<dbReference type="GO" id="GO:0051539">
    <property type="term" value="F:4 iron, 4 sulfur cluster binding"/>
    <property type="evidence" value="ECO:0007669"/>
    <property type="project" value="UniProtKB-UniRule"/>
</dbReference>
<dbReference type="HAMAP" id="MF_02040">
    <property type="entry name" value="Mrp_NBP35"/>
    <property type="match status" value="1"/>
</dbReference>
<dbReference type="GO" id="GO:0046872">
    <property type="term" value="F:metal ion binding"/>
    <property type="evidence" value="ECO:0007669"/>
    <property type="project" value="UniProtKB-KW"/>
</dbReference>
<comment type="subcellular location">
    <subcellularLocation>
        <location evidence="8">Cytoplasm</location>
    </subcellularLocation>
</comment>
<evidence type="ECO:0000256" key="3">
    <source>
        <dbReference type="ARBA" id="ARBA00022723"/>
    </source>
</evidence>
<accession>A0A9K3M6C9</accession>
<evidence type="ECO:0000256" key="5">
    <source>
        <dbReference type="ARBA" id="ARBA00022840"/>
    </source>
</evidence>
<dbReference type="GO" id="GO:0140663">
    <property type="term" value="F:ATP-dependent FeS chaperone activity"/>
    <property type="evidence" value="ECO:0007669"/>
    <property type="project" value="InterPro"/>
</dbReference>
<evidence type="ECO:0000313" key="11">
    <source>
        <dbReference type="Proteomes" id="UP000693970"/>
    </source>
</evidence>
<dbReference type="PANTHER" id="PTHR23264:SF19">
    <property type="entry name" value="CYTOSOLIC FE-S CLUSTER ASSEMBLY FACTOR NUBP2"/>
    <property type="match status" value="1"/>
</dbReference>
<feature type="binding site" evidence="8">
    <location>
        <begin position="86"/>
        <end position="93"/>
    </location>
    <ligand>
        <name>ATP</name>
        <dbReference type="ChEBI" id="CHEBI:30616"/>
    </ligand>
</feature>
<feature type="binding site" evidence="8">
    <location>
        <position position="26"/>
    </location>
    <ligand>
        <name>[4Fe-4S] cluster</name>
        <dbReference type="ChEBI" id="CHEBI:49883"/>
        <label>1</label>
    </ligand>
</feature>
<feature type="binding site" evidence="8">
    <location>
        <position position="40"/>
    </location>
    <ligand>
        <name>[4Fe-4S] cluster</name>
        <dbReference type="ChEBI" id="CHEBI:49883"/>
        <label>1</label>
    </ligand>
</feature>
<keyword evidence="1 8" id="KW-0004">4Fe-4S</keyword>
<comment type="function">
    <text evidence="8">Component of the cytosolic iron-sulfur (Fe/S) protein assembly (CIA) machinery. Required for maturation of extramitochondrial Fe-S proteins. The NUBP1-NUBP2 heterotetramer forms a Fe-S scaffold complex, mediating the de novo assembly of an Fe-S cluster and its transfer to target apoproteins.</text>
</comment>
<proteinExistence type="inferred from homology"/>
<evidence type="ECO:0000313" key="10">
    <source>
        <dbReference type="EMBL" id="KAG7374001.1"/>
    </source>
</evidence>
<evidence type="ECO:0000256" key="9">
    <source>
        <dbReference type="SAM" id="MobiDB-lite"/>
    </source>
</evidence>
<dbReference type="EMBL" id="JAGRRH010000001">
    <property type="protein sequence ID" value="KAG7374001.1"/>
    <property type="molecule type" value="Genomic_DNA"/>
</dbReference>
<dbReference type="GO" id="GO:0005524">
    <property type="term" value="F:ATP binding"/>
    <property type="evidence" value="ECO:0007669"/>
    <property type="project" value="UniProtKB-KW"/>
</dbReference>
<evidence type="ECO:0000256" key="1">
    <source>
        <dbReference type="ARBA" id="ARBA00022485"/>
    </source>
</evidence>
<dbReference type="Pfam" id="PF10609">
    <property type="entry name" value="ParA"/>
    <property type="match status" value="1"/>
</dbReference>
<keyword evidence="3 8" id="KW-0479">Metal-binding</keyword>
<reference evidence="10" key="2">
    <citation type="submission" date="2021-04" db="EMBL/GenBank/DDBJ databases">
        <authorList>
            <person name="Podell S."/>
        </authorList>
    </citation>
    <scope>NUCLEOTIDE SEQUENCE</scope>
    <source>
        <strain evidence="10">Hildebrandi</strain>
    </source>
</reference>
<dbReference type="HAMAP" id="MF_03038">
    <property type="entry name" value="NUBP1"/>
    <property type="match status" value="1"/>
</dbReference>
<dbReference type="InterPro" id="IPR028601">
    <property type="entry name" value="NUBP1/Nbp35"/>
</dbReference>
<dbReference type="Proteomes" id="UP000693970">
    <property type="component" value="Unassembled WGS sequence"/>
</dbReference>